<evidence type="ECO:0000256" key="7">
    <source>
        <dbReference type="SAM" id="Phobius"/>
    </source>
</evidence>
<evidence type="ECO:0000256" key="5">
    <source>
        <dbReference type="ARBA" id="ARBA00023136"/>
    </source>
</evidence>
<name>X0VVQ5_9ZZZZ</name>
<keyword evidence="2" id="KW-1003">Cell membrane</keyword>
<evidence type="ECO:0000256" key="2">
    <source>
        <dbReference type="ARBA" id="ARBA00022475"/>
    </source>
</evidence>
<organism evidence="10">
    <name type="scientific">marine sediment metagenome</name>
    <dbReference type="NCBI Taxonomy" id="412755"/>
    <lineage>
        <taxon>unclassified sequences</taxon>
        <taxon>metagenomes</taxon>
        <taxon>ecological metagenomes</taxon>
    </lineage>
</organism>
<keyword evidence="4 7" id="KW-1133">Transmembrane helix</keyword>
<feature type="transmembrane region" description="Helical" evidence="7">
    <location>
        <begin position="183"/>
        <end position="209"/>
    </location>
</feature>
<dbReference type="EMBL" id="BARS01039747">
    <property type="protein sequence ID" value="GAG22469.1"/>
    <property type="molecule type" value="Genomic_DNA"/>
</dbReference>
<dbReference type="GO" id="GO:0022857">
    <property type="term" value="F:transmembrane transporter activity"/>
    <property type="evidence" value="ECO:0007669"/>
    <property type="project" value="TreeGrafter"/>
</dbReference>
<keyword evidence="5 7" id="KW-0472">Membrane</keyword>
<dbReference type="Pfam" id="PF02687">
    <property type="entry name" value="FtsX"/>
    <property type="match status" value="1"/>
</dbReference>
<evidence type="ECO:0000259" key="9">
    <source>
        <dbReference type="Pfam" id="PF12704"/>
    </source>
</evidence>
<dbReference type="Pfam" id="PF12704">
    <property type="entry name" value="MacB_PCD"/>
    <property type="match status" value="1"/>
</dbReference>
<proteinExistence type="inferred from homology"/>
<comment type="similarity">
    <text evidence="6">Belongs to the ABC-4 integral membrane protein family.</text>
</comment>
<dbReference type="InterPro" id="IPR025857">
    <property type="entry name" value="MacB_PCD"/>
</dbReference>
<dbReference type="AlphaFoldDB" id="X0VVQ5"/>
<gene>
    <name evidence="10" type="ORF">S01H1_60675</name>
</gene>
<dbReference type="InterPro" id="IPR050250">
    <property type="entry name" value="Macrolide_Exporter_MacB"/>
</dbReference>
<dbReference type="PANTHER" id="PTHR30572">
    <property type="entry name" value="MEMBRANE COMPONENT OF TRANSPORTER-RELATED"/>
    <property type="match status" value="1"/>
</dbReference>
<evidence type="ECO:0000259" key="8">
    <source>
        <dbReference type="Pfam" id="PF02687"/>
    </source>
</evidence>
<evidence type="ECO:0000256" key="4">
    <source>
        <dbReference type="ARBA" id="ARBA00022989"/>
    </source>
</evidence>
<dbReference type="InterPro" id="IPR003838">
    <property type="entry name" value="ABC3_permease_C"/>
</dbReference>
<protein>
    <recommendedName>
        <fullName evidence="11">ABC3 transporter permease protein domain-containing protein</fullName>
    </recommendedName>
</protein>
<keyword evidence="3 7" id="KW-0812">Transmembrane</keyword>
<sequence length="254" mass="26913">MGHGVAQTLFGDADPIGKSVRLAVGPANLSLTFNFRVVGVMEPKGATATGDEDDLMFIPLPTMQARIPFLRNPQGLSNVFQISVKVSDRGDFDQAEREIAALLRERHNVTKDDFEILTQTDVANLQAAETEISRTLWAAMAAIAGISLVVGGIGIMNIMLVSVTERIREIGIRKAVGATRGDILMQFLVEALMVTMAGGGIGVILGVALSTLADGRTILEQSVRAEVSPVAVILAFGVSAAIGLFFGIYPAYNA</sequence>
<feature type="domain" description="ABC3 transporter permease C-terminal" evidence="8">
    <location>
        <begin position="142"/>
        <end position="253"/>
    </location>
</feature>
<dbReference type="PANTHER" id="PTHR30572:SF4">
    <property type="entry name" value="ABC TRANSPORTER PERMEASE YTRF"/>
    <property type="match status" value="1"/>
</dbReference>
<comment type="subcellular location">
    <subcellularLocation>
        <location evidence="1">Cell membrane</location>
        <topology evidence="1">Multi-pass membrane protein</topology>
    </subcellularLocation>
</comment>
<feature type="transmembrane region" description="Helical" evidence="7">
    <location>
        <begin position="229"/>
        <end position="252"/>
    </location>
</feature>
<evidence type="ECO:0000256" key="1">
    <source>
        <dbReference type="ARBA" id="ARBA00004651"/>
    </source>
</evidence>
<accession>X0VVQ5</accession>
<reference evidence="10" key="1">
    <citation type="journal article" date="2014" name="Front. Microbiol.">
        <title>High frequency of phylogenetically diverse reductive dehalogenase-homologous genes in deep subseafloor sedimentary metagenomes.</title>
        <authorList>
            <person name="Kawai M."/>
            <person name="Futagami T."/>
            <person name="Toyoda A."/>
            <person name="Takaki Y."/>
            <person name="Nishi S."/>
            <person name="Hori S."/>
            <person name="Arai W."/>
            <person name="Tsubouchi T."/>
            <person name="Morono Y."/>
            <person name="Uchiyama I."/>
            <person name="Ito T."/>
            <person name="Fujiyama A."/>
            <person name="Inagaki F."/>
            <person name="Takami H."/>
        </authorList>
    </citation>
    <scope>NUCLEOTIDE SEQUENCE</scope>
    <source>
        <strain evidence="10">Expedition CK06-06</strain>
    </source>
</reference>
<feature type="non-terminal residue" evidence="10">
    <location>
        <position position="254"/>
    </location>
</feature>
<feature type="domain" description="MacB-like periplasmic core" evidence="9">
    <location>
        <begin position="2"/>
        <end position="101"/>
    </location>
</feature>
<evidence type="ECO:0000256" key="6">
    <source>
        <dbReference type="ARBA" id="ARBA00038076"/>
    </source>
</evidence>
<evidence type="ECO:0000256" key="3">
    <source>
        <dbReference type="ARBA" id="ARBA00022692"/>
    </source>
</evidence>
<evidence type="ECO:0000313" key="10">
    <source>
        <dbReference type="EMBL" id="GAG22469.1"/>
    </source>
</evidence>
<feature type="transmembrane region" description="Helical" evidence="7">
    <location>
        <begin position="136"/>
        <end position="163"/>
    </location>
</feature>
<evidence type="ECO:0008006" key="11">
    <source>
        <dbReference type="Google" id="ProtNLM"/>
    </source>
</evidence>
<dbReference type="GO" id="GO:0005886">
    <property type="term" value="C:plasma membrane"/>
    <property type="evidence" value="ECO:0007669"/>
    <property type="project" value="UniProtKB-SubCell"/>
</dbReference>
<comment type="caution">
    <text evidence="10">The sequence shown here is derived from an EMBL/GenBank/DDBJ whole genome shotgun (WGS) entry which is preliminary data.</text>
</comment>